<feature type="transmembrane region" description="Helical" evidence="5">
    <location>
        <begin position="177"/>
        <end position="197"/>
    </location>
</feature>
<dbReference type="InterPro" id="IPR000276">
    <property type="entry name" value="GPCR_Rhodpsn"/>
</dbReference>
<protein>
    <submittedName>
        <fullName evidence="7">G_PROTEIN_RECEP_F1_2 domain-containing protein</fullName>
    </submittedName>
</protein>
<comment type="caution">
    <text evidence="7">The sequence shown here is derived from an EMBL/GenBank/DDBJ whole genome shotgun (WGS) entry which is preliminary data.</text>
</comment>
<evidence type="ECO:0000256" key="5">
    <source>
        <dbReference type="SAM" id="Phobius"/>
    </source>
</evidence>
<dbReference type="EMBL" id="JABEBT010000157">
    <property type="protein sequence ID" value="KAF7627257.1"/>
    <property type="molecule type" value="Genomic_DNA"/>
</dbReference>
<dbReference type="PANTHER" id="PTHR23360">
    <property type="entry name" value="G-PROTEIN COUPLED RECEPTORS FAMILY 1 PROFILE DOMAIN-CONTAINING PROTEIN-RELATED"/>
    <property type="match status" value="1"/>
</dbReference>
<dbReference type="GO" id="GO:0004930">
    <property type="term" value="F:G protein-coupled receptor activity"/>
    <property type="evidence" value="ECO:0007669"/>
    <property type="project" value="InterPro"/>
</dbReference>
<feature type="transmembrane region" description="Helical" evidence="5">
    <location>
        <begin position="85"/>
        <end position="115"/>
    </location>
</feature>
<keyword evidence="2 5" id="KW-0812">Transmembrane</keyword>
<keyword evidence="3 5" id="KW-1133">Transmembrane helix</keyword>
<dbReference type="CDD" id="cd00637">
    <property type="entry name" value="7tm_classA_rhodopsin-like"/>
    <property type="match status" value="1"/>
</dbReference>
<evidence type="ECO:0000256" key="4">
    <source>
        <dbReference type="ARBA" id="ARBA00023136"/>
    </source>
</evidence>
<evidence type="ECO:0000256" key="1">
    <source>
        <dbReference type="ARBA" id="ARBA00004370"/>
    </source>
</evidence>
<sequence length="327" mass="37922">MSSIVQRPLFALLDESLILNLIRYLGSTVGLFTNLFLIFIVLYSKNLRKCQYSWYMILLAFADILIAIGHFIRTIYISYTSFKGILIYSRLICVWINTPMGMGFTGTRIAVLAIAADRCYMVVRPLKYNSNMNLKIIFIIFSLQLIFIAIDSFTKIYGGDNTTPLTFCSMGTAQGPIANLYGQFYSNIIYIPFLIIYRKRNSSQISKSYYWKRQLEVTSTTFWLLFLYAFLWGGSYGSLLYANFTDNPKIQLVHQQVSFYVLKQKNNYKKIKTKIFCGIFLQNNNNIKSTNSINSFTHNNIKVTKTLQHREIDTLIFKINYVKITKC</sequence>
<dbReference type="InterPro" id="IPR017452">
    <property type="entry name" value="GPCR_Rhodpsn_7TM"/>
</dbReference>
<evidence type="ECO:0000313" key="8">
    <source>
        <dbReference type="Proteomes" id="UP000605970"/>
    </source>
</evidence>
<gene>
    <name evidence="7" type="ORF">Mgra_00009432</name>
</gene>
<organism evidence="7 8">
    <name type="scientific">Meloidogyne graminicola</name>
    <dbReference type="NCBI Taxonomy" id="189291"/>
    <lineage>
        <taxon>Eukaryota</taxon>
        <taxon>Metazoa</taxon>
        <taxon>Ecdysozoa</taxon>
        <taxon>Nematoda</taxon>
        <taxon>Chromadorea</taxon>
        <taxon>Rhabditida</taxon>
        <taxon>Tylenchina</taxon>
        <taxon>Tylenchomorpha</taxon>
        <taxon>Tylenchoidea</taxon>
        <taxon>Meloidogynidae</taxon>
        <taxon>Meloidogyninae</taxon>
        <taxon>Meloidogyne</taxon>
    </lineage>
</organism>
<dbReference type="PROSITE" id="PS50262">
    <property type="entry name" value="G_PROTEIN_RECEP_F1_2"/>
    <property type="match status" value="1"/>
</dbReference>
<evidence type="ECO:0000259" key="6">
    <source>
        <dbReference type="PROSITE" id="PS50262"/>
    </source>
</evidence>
<reference evidence="7" key="1">
    <citation type="journal article" date="2020" name="Ecol. Evol.">
        <title>Genome structure and content of the rice root-knot nematode (Meloidogyne graminicola).</title>
        <authorList>
            <person name="Phan N.T."/>
            <person name="Danchin E.G.J."/>
            <person name="Klopp C."/>
            <person name="Perfus-Barbeoch L."/>
            <person name="Kozlowski D.K."/>
            <person name="Koutsovoulos G.D."/>
            <person name="Lopez-Roques C."/>
            <person name="Bouchez O."/>
            <person name="Zahm M."/>
            <person name="Besnard G."/>
            <person name="Bellafiore S."/>
        </authorList>
    </citation>
    <scope>NUCLEOTIDE SEQUENCE</scope>
    <source>
        <strain evidence="7">VN-18</strain>
    </source>
</reference>
<dbReference type="InterPro" id="IPR047130">
    <property type="entry name" value="7TM_GPCR_Srsx_nematod"/>
</dbReference>
<dbReference type="Gene3D" id="1.20.1070.10">
    <property type="entry name" value="Rhodopsin 7-helix transmembrane proteins"/>
    <property type="match status" value="1"/>
</dbReference>
<dbReference type="Pfam" id="PF00001">
    <property type="entry name" value="7tm_1"/>
    <property type="match status" value="1"/>
</dbReference>
<keyword evidence="8" id="KW-1185">Reference proteome</keyword>
<evidence type="ECO:0000256" key="2">
    <source>
        <dbReference type="ARBA" id="ARBA00022692"/>
    </source>
</evidence>
<dbReference type="SUPFAM" id="SSF81321">
    <property type="entry name" value="Family A G protein-coupled receptor-like"/>
    <property type="match status" value="1"/>
</dbReference>
<dbReference type="Proteomes" id="UP000605970">
    <property type="component" value="Unassembled WGS sequence"/>
</dbReference>
<accession>A0A8S9ZC52</accession>
<evidence type="ECO:0000313" key="7">
    <source>
        <dbReference type="EMBL" id="KAF7627257.1"/>
    </source>
</evidence>
<feature type="transmembrane region" description="Helical" evidence="5">
    <location>
        <begin position="222"/>
        <end position="242"/>
    </location>
</feature>
<feature type="transmembrane region" description="Helical" evidence="5">
    <location>
        <begin position="136"/>
        <end position="157"/>
    </location>
</feature>
<comment type="subcellular location">
    <subcellularLocation>
        <location evidence="1">Membrane</location>
    </subcellularLocation>
</comment>
<proteinExistence type="predicted"/>
<feature type="transmembrane region" description="Helical" evidence="5">
    <location>
        <begin position="55"/>
        <end position="79"/>
    </location>
</feature>
<feature type="transmembrane region" description="Helical" evidence="5">
    <location>
        <begin position="21"/>
        <end position="43"/>
    </location>
</feature>
<name>A0A8S9ZC52_9BILA</name>
<dbReference type="OrthoDB" id="5859765at2759"/>
<dbReference type="GO" id="GO:0016020">
    <property type="term" value="C:membrane"/>
    <property type="evidence" value="ECO:0007669"/>
    <property type="project" value="UniProtKB-SubCell"/>
</dbReference>
<keyword evidence="4 5" id="KW-0472">Membrane</keyword>
<evidence type="ECO:0000256" key="3">
    <source>
        <dbReference type="ARBA" id="ARBA00022989"/>
    </source>
</evidence>
<feature type="domain" description="G-protein coupled receptors family 1 profile" evidence="6">
    <location>
        <begin position="33"/>
        <end position="196"/>
    </location>
</feature>
<dbReference type="AlphaFoldDB" id="A0A8S9ZC52"/>